<sequence length="71" mass="8111">MDVQGKGKGVITTRPFLKNEVVCDYHGHVVTRAEGKIIHKKSNKGEMGFMFFFKDAEVCIKLWNRVSLVKL</sequence>
<reference evidence="1 2" key="1">
    <citation type="submission" date="2019-08" db="EMBL/GenBank/DDBJ databases">
        <title>A chromosome-level genome assembly, high-density linkage maps, and genome scans reveal the genomic architecture of hybrid incompatibilities underlying speciation via character displacement in darters (Percidae: Etheostominae).</title>
        <authorList>
            <person name="Moran R.L."/>
            <person name="Catchen J.M."/>
            <person name="Fuller R.C."/>
        </authorList>
    </citation>
    <scope>NUCLEOTIDE SEQUENCE [LARGE SCALE GENOMIC DNA]</scope>
    <source>
        <strain evidence="1">EspeVRDwgs_2016</strain>
        <tissue evidence="1">Muscle</tissue>
    </source>
</reference>
<keyword evidence="2" id="KW-1185">Reference proteome</keyword>
<comment type="caution">
    <text evidence="1">The sequence shown here is derived from an EMBL/GenBank/DDBJ whole genome shotgun (WGS) entry which is preliminary data.</text>
</comment>
<dbReference type="EMBL" id="VOFY01000002">
    <property type="protein sequence ID" value="KAA8595349.1"/>
    <property type="molecule type" value="Genomic_DNA"/>
</dbReference>
<name>A0A5J5DPW8_9PERO</name>
<accession>A0A5J5DPW8</accession>
<protein>
    <submittedName>
        <fullName evidence="1">Uncharacterized protein</fullName>
    </submittedName>
</protein>
<organism evidence="1 2">
    <name type="scientific">Etheostoma spectabile</name>
    <name type="common">orangethroat darter</name>
    <dbReference type="NCBI Taxonomy" id="54343"/>
    <lineage>
        <taxon>Eukaryota</taxon>
        <taxon>Metazoa</taxon>
        <taxon>Chordata</taxon>
        <taxon>Craniata</taxon>
        <taxon>Vertebrata</taxon>
        <taxon>Euteleostomi</taxon>
        <taxon>Actinopterygii</taxon>
        <taxon>Neopterygii</taxon>
        <taxon>Teleostei</taxon>
        <taxon>Neoteleostei</taxon>
        <taxon>Acanthomorphata</taxon>
        <taxon>Eupercaria</taxon>
        <taxon>Perciformes</taxon>
        <taxon>Percoidei</taxon>
        <taxon>Percidae</taxon>
        <taxon>Etheostomatinae</taxon>
        <taxon>Etheostoma</taxon>
    </lineage>
</organism>
<proteinExistence type="predicted"/>
<dbReference type="AlphaFoldDB" id="A0A5J5DPW8"/>
<dbReference type="SUPFAM" id="SSF82199">
    <property type="entry name" value="SET domain"/>
    <property type="match status" value="1"/>
</dbReference>
<dbReference type="Proteomes" id="UP000327493">
    <property type="component" value="Chromosome 2"/>
</dbReference>
<evidence type="ECO:0000313" key="2">
    <source>
        <dbReference type="Proteomes" id="UP000327493"/>
    </source>
</evidence>
<dbReference type="InterPro" id="IPR046341">
    <property type="entry name" value="SET_dom_sf"/>
</dbReference>
<evidence type="ECO:0000313" key="1">
    <source>
        <dbReference type="EMBL" id="KAA8595349.1"/>
    </source>
</evidence>
<dbReference type="Gene3D" id="2.170.270.10">
    <property type="entry name" value="SET domain"/>
    <property type="match status" value="1"/>
</dbReference>
<gene>
    <name evidence="1" type="ORF">FQN60_012484</name>
</gene>